<dbReference type="InterPro" id="IPR007110">
    <property type="entry name" value="Ig-like_dom"/>
</dbReference>
<organism evidence="4 5">
    <name type="scientific">Fasciola gigantica</name>
    <name type="common">Giant liver fluke</name>
    <dbReference type="NCBI Taxonomy" id="46835"/>
    <lineage>
        <taxon>Eukaryota</taxon>
        <taxon>Metazoa</taxon>
        <taxon>Spiralia</taxon>
        <taxon>Lophotrochozoa</taxon>
        <taxon>Platyhelminthes</taxon>
        <taxon>Trematoda</taxon>
        <taxon>Digenea</taxon>
        <taxon>Plagiorchiida</taxon>
        <taxon>Echinostomata</taxon>
        <taxon>Echinostomatoidea</taxon>
        <taxon>Fasciolidae</taxon>
        <taxon>Fasciola</taxon>
    </lineage>
</organism>
<accession>A0A504YYA1</accession>
<dbReference type="InterPro" id="IPR003599">
    <property type="entry name" value="Ig_sub"/>
</dbReference>
<keyword evidence="4" id="KW-0675">Receptor</keyword>
<evidence type="ECO:0000313" key="5">
    <source>
        <dbReference type="Proteomes" id="UP000316759"/>
    </source>
</evidence>
<reference evidence="4 5" key="1">
    <citation type="submission" date="2019-04" db="EMBL/GenBank/DDBJ databases">
        <title>Annotation for the trematode Fasciola gigantica.</title>
        <authorList>
            <person name="Choi Y.-J."/>
        </authorList>
    </citation>
    <scope>NUCLEOTIDE SEQUENCE [LARGE SCALE GENOMIC DNA]</scope>
    <source>
        <strain evidence="4">Uganda_cow_1</strain>
    </source>
</reference>
<evidence type="ECO:0000256" key="1">
    <source>
        <dbReference type="SAM" id="MobiDB-lite"/>
    </source>
</evidence>
<dbReference type="AlphaFoldDB" id="A0A504YYA1"/>
<protein>
    <submittedName>
        <fullName evidence="4">Fibroblast growth factor receptor 1</fullName>
    </submittedName>
</protein>
<dbReference type="PANTHER" id="PTHR19890:SF10">
    <property type="entry name" value="FIBROBLAST GROWTH FACTOR RECEPTOR-LIKE 1"/>
    <property type="match status" value="1"/>
</dbReference>
<dbReference type="InterPro" id="IPR013783">
    <property type="entry name" value="Ig-like_fold"/>
</dbReference>
<gene>
    <name evidence="4" type="ORF">FGIG_03382</name>
</gene>
<sequence length="740" mass="81424">MYPSETMLLMWYIYALSSYDRTNAETNVPVVANHNKQIRLDIGGHLRLECPVHSTPSGRLISAGEPLVPESNADYGSPVLYHWQVRDRLDYSLDSDPRYRFNDNRRVLEVIVPLELSDSGTYTCMGVTGFGKREVTFDVHVRDPNANLLCAEQSQLHQNVKAPCFIDSKLKHSPVITIEQPVGSTVRLSCESEGAEPIRYRWFMGNTVADWITTSQGARGPVLTIDHVGREHTGHYTCQVSNLGGSLNYTYRLVVTELPSATPKIVSDARNQTFQSDSNAALTARIKCACDEPVIQWLKRVEPGEEDKYEKAGATKISLPNARQSEINEMFVVLGSWAGSPAVIDKTVVKRTEEVGSDTTLIQGSEQASKPTLYYGPKPSETAQIFITRMHLQKPLEKDKHGGKYVVMTMSLSDIKSMEYAVMYVDILQDPNFLKGRRILIYFLIPFCLLFAVLGLIAYIFICRRRTSSGNSLSSSNERCILRTTEISPQAYQISMNGKKPSSLNTSSRHSSHSQNTGKQAYSLLGVQSPLFHSEIRPNATTNGFDQQVTAPNPPANTGYHAVGFSPFQANSVKSINSNMQLMANGNPIQTTNSTVLSSNGSYVTAAHPPQRNLVYGQQVPVTNMCPAGCDYTQGSAQKTTFYQPGSAAPSSKCEGSIAGIPYPMAQFPNNAATPMMNVAMNQINPIDVSFDQYSAVSQSPLSSSTLTNHYTAPFGEYVRGCLPDGMEQASTNHSGFSQT</sequence>
<keyword evidence="5" id="KW-1185">Reference proteome</keyword>
<comment type="caution">
    <text evidence="4">The sequence shown here is derived from an EMBL/GenBank/DDBJ whole genome shotgun (WGS) entry which is preliminary data.</text>
</comment>
<keyword evidence="2" id="KW-1133">Transmembrane helix</keyword>
<feature type="transmembrane region" description="Helical" evidence="2">
    <location>
        <begin position="439"/>
        <end position="462"/>
    </location>
</feature>
<dbReference type="InterPro" id="IPR003598">
    <property type="entry name" value="Ig_sub2"/>
</dbReference>
<feature type="region of interest" description="Disordered" evidence="1">
    <location>
        <begin position="497"/>
        <end position="517"/>
    </location>
</feature>
<feature type="compositionally biased region" description="Low complexity" evidence="1">
    <location>
        <begin position="502"/>
        <end position="517"/>
    </location>
</feature>
<evidence type="ECO:0000256" key="2">
    <source>
        <dbReference type="SAM" id="Phobius"/>
    </source>
</evidence>
<dbReference type="STRING" id="46835.A0A504YYA1"/>
<dbReference type="EMBL" id="SUNJ01001342">
    <property type="protein sequence ID" value="TPP66852.1"/>
    <property type="molecule type" value="Genomic_DNA"/>
</dbReference>
<dbReference type="OrthoDB" id="6084240at2759"/>
<feature type="domain" description="Ig-like" evidence="3">
    <location>
        <begin position="163"/>
        <end position="256"/>
    </location>
</feature>
<proteinExistence type="predicted"/>
<dbReference type="InterPro" id="IPR052615">
    <property type="entry name" value="FGFRL"/>
</dbReference>
<dbReference type="Pfam" id="PF13927">
    <property type="entry name" value="Ig_3"/>
    <property type="match status" value="1"/>
</dbReference>
<evidence type="ECO:0000259" key="3">
    <source>
        <dbReference type="PROSITE" id="PS50835"/>
    </source>
</evidence>
<dbReference type="SMART" id="SM00408">
    <property type="entry name" value="IGc2"/>
    <property type="match status" value="2"/>
</dbReference>
<keyword evidence="2" id="KW-0472">Membrane</keyword>
<dbReference type="Proteomes" id="UP000316759">
    <property type="component" value="Unassembled WGS sequence"/>
</dbReference>
<dbReference type="PANTHER" id="PTHR19890">
    <property type="entry name" value="FIBROBLAST GROWTH FACTOR RECEPTOR"/>
    <property type="match status" value="1"/>
</dbReference>
<name>A0A504YYA1_FASGI</name>
<dbReference type="InterPro" id="IPR036179">
    <property type="entry name" value="Ig-like_dom_sf"/>
</dbReference>
<keyword evidence="2" id="KW-0812">Transmembrane</keyword>
<feature type="domain" description="Ig-like" evidence="3">
    <location>
        <begin position="29"/>
        <end position="124"/>
    </location>
</feature>
<evidence type="ECO:0000313" key="4">
    <source>
        <dbReference type="EMBL" id="TPP66852.1"/>
    </source>
</evidence>
<dbReference type="Gene3D" id="2.60.40.10">
    <property type="entry name" value="Immunoglobulins"/>
    <property type="match status" value="2"/>
</dbReference>
<dbReference type="SMART" id="SM00409">
    <property type="entry name" value="IG"/>
    <property type="match status" value="2"/>
</dbReference>
<dbReference type="SUPFAM" id="SSF48726">
    <property type="entry name" value="Immunoglobulin"/>
    <property type="match status" value="2"/>
</dbReference>
<dbReference type="PROSITE" id="PS50835">
    <property type="entry name" value="IG_LIKE"/>
    <property type="match status" value="2"/>
</dbReference>